<reference evidence="2 3" key="1">
    <citation type="submission" date="2019-05" db="EMBL/GenBank/DDBJ databases">
        <title>Another draft genome of Portunus trituberculatus and its Hox gene families provides insights of decapod evolution.</title>
        <authorList>
            <person name="Jeong J.-H."/>
            <person name="Song I."/>
            <person name="Kim S."/>
            <person name="Choi T."/>
            <person name="Kim D."/>
            <person name="Ryu S."/>
            <person name="Kim W."/>
        </authorList>
    </citation>
    <scope>NUCLEOTIDE SEQUENCE [LARGE SCALE GENOMIC DNA]</scope>
    <source>
        <tissue evidence="2">Muscle</tissue>
    </source>
</reference>
<accession>A0A5B7CE69</accession>
<keyword evidence="3" id="KW-1185">Reference proteome</keyword>
<gene>
    <name evidence="2" type="ORF">E2C01_000090</name>
</gene>
<dbReference type="EMBL" id="VSRR010000002">
    <property type="protein sequence ID" value="MPC07528.1"/>
    <property type="molecule type" value="Genomic_DNA"/>
</dbReference>
<comment type="caution">
    <text evidence="2">The sequence shown here is derived from an EMBL/GenBank/DDBJ whole genome shotgun (WGS) entry which is preliminary data.</text>
</comment>
<feature type="region of interest" description="Disordered" evidence="1">
    <location>
        <begin position="110"/>
        <end position="129"/>
    </location>
</feature>
<name>A0A5B7CE69_PORTR</name>
<sequence length="146" mass="15507">MARPPRAVSSPGGAVLTEAQGRWLSVTTPLAAATRAPPLTRSLHVAFLPRGPSSLLTPAGDQTLVTKQFLFIEALNGCSCVVYNKHRRGAARCGAWGGCWRRILPVAARPAPRPSPHSLPRQPASGGSTRPLALRQALIIVTPHTR</sequence>
<evidence type="ECO:0000313" key="2">
    <source>
        <dbReference type="EMBL" id="MPC07528.1"/>
    </source>
</evidence>
<dbReference type="AlphaFoldDB" id="A0A5B7CE69"/>
<evidence type="ECO:0000256" key="1">
    <source>
        <dbReference type="SAM" id="MobiDB-lite"/>
    </source>
</evidence>
<organism evidence="2 3">
    <name type="scientific">Portunus trituberculatus</name>
    <name type="common">Swimming crab</name>
    <name type="synonym">Neptunus trituberculatus</name>
    <dbReference type="NCBI Taxonomy" id="210409"/>
    <lineage>
        <taxon>Eukaryota</taxon>
        <taxon>Metazoa</taxon>
        <taxon>Ecdysozoa</taxon>
        <taxon>Arthropoda</taxon>
        <taxon>Crustacea</taxon>
        <taxon>Multicrustacea</taxon>
        <taxon>Malacostraca</taxon>
        <taxon>Eumalacostraca</taxon>
        <taxon>Eucarida</taxon>
        <taxon>Decapoda</taxon>
        <taxon>Pleocyemata</taxon>
        <taxon>Brachyura</taxon>
        <taxon>Eubrachyura</taxon>
        <taxon>Portunoidea</taxon>
        <taxon>Portunidae</taxon>
        <taxon>Portuninae</taxon>
        <taxon>Portunus</taxon>
    </lineage>
</organism>
<protein>
    <submittedName>
        <fullName evidence="2">Uncharacterized protein</fullName>
    </submittedName>
</protein>
<proteinExistence type="predicted"/>
<dbReference type="Proteomes" id="UP000324222">
    <property type="component" value="Unassembled WGS sequence"/>
</dbReference>
<evidence type="ECO:0000313" key="3">
    <source>
        <dbReference type="Proteomes" id="UP000324222"/>
    </source>
</evidence>